<comment type="caution">
    <text evidence="11">The sequence shown here is derived from an EMBL/GenBank/DDBJ whole genome shotgun (WGS) entry which is preliminary data.</text>
</comment>
<name>A0A2S6I839_9BACT</name>
<dbReference type="SUPFAM" id="SSF53649">
    <property type="entry name" value="Alkaline phosphatase-like"/>
    <property type="match status" value="1"/>
</dbReference>
<evidence type="ECO:0000256" key="1">
    <source>
        <dbReference type="ARBA" id="ARBA00005984"/>
    </source>
</evidence>
<feature type="binding site" evidence="8">
    <location>
        <position position="281"/>
    </location>
    <ligand>
        <name>Mg(2+)</name>
        <dbReference type="ChEBI" id="CHEBI:18420"/>
    </ligand>
</feature>
<comment type="cofactor">
    <cofactor evidence="8">
        <name>Mg(2+)</name>
        <dbReference type="ChEBI" id="CHEBI:18420"/>
    </cofactor>
    <text evidence="8">Binds 1 Mg(2+) ion.</text>
</comment>
<dbReference type="GO" id="GO:0046872">
    <property type="term" value="F:metal ion binding"/>
    <property type="evidence" value="ECO:0007669"/>
    <property type="project" value="UniProtKB-KW"/>
</dbReference>
<dbReference type="Pfam" id="PF13653">
    <property type="entry name" value="GDPD_2"/>
    <property type="match status" value="1"/>
</dbReference>
<feature type="binding site" evidence="8">
    <location>
        <position position="477"/>
    </location>
    <ligand>
        <name>Mg(2+)</name>
        <dbReference type="ChEBI" id="CHEBI:18420"/>
    </ligand>
</feature>
<feature type="signal peptide" evidence="10">
    <location>
        <begin position="1"/>
        <end position="20"/>
    </location>
</feature>
<protein>
    <submittedName>
        <fullName evidence="11">Alkaline phosphatase</fullName>
    </submittedName>
</protein>
<keyword evidence="3 8" id="KW-0479">Metal-binding</keyword>
<evidence type="ECO:0000256" key="3">
    <source>
        <dbReference type="ARBA" id="ARBA00022723"/>
    </source>
</evidence>
<dbReference type="Gene3D" id="3.20.20.190">
    <property type="entry name" value="Phosphatidylinositol (PI) phosphodiesterase"/>
    <property type="match status" value="1"/>
</dbReference>
<dbReference type="GO" id="GO:0006629">
    <property type="term" value="P:lipid metabolic process"/>
    <property type="evidence" value="ECO:0007669"/>
    <property type="project" value="InterPro"/>
</dbReference>
<gene>
    <name evidence="11" type="ORF">CLV84_0603</name>
</gene>
<feature type="active site" description="Phosphoserine intermediate" evidence="7">
    <location>
        <position position="322"/>
    </location>
</feature>
<keyword evidence="4" id="KW-0378">Hydrolase</keyword>
<dbReference type="Gene3D" id="3.40.720.10">
    <property type="entry name" value="Alkaline Phosphatase, subunit A"/>
    <property type="match status" value="1"/>
</dbReference>
<dbReference type="SUPFAM" id="SSF51695">
    <property type="entry name" value="PLC-like phosphodiesterases"/>
    <property type="match status" value="1"/>
</dbReference>
<keyword evidence="10" id="KW-0732">Signal</keyword>
<sequence length="588" mass="63395">MKASTCLVYFLLCTLTPLLAQQTYRVHAHNDYVRDVPFWHAYGNGAESIEVDLYLERDTLFATHSRAEIASGATFSALYLEELDRLAERVALRPVQLLIDLKSEAYETLDEVVAAIQRYPKLTESGQVTFVISGNRPEAADYGNYPDFIYFDHQRLDDLGEIDLDKVALISQSFRDYSVWNGYGRITSGDGARVQQVLATVAPTGKPFRFWATPDTKTAWAYFAGLGVGYINTDRPAPARAFLDQLPQRTYRLEQESPVYEPSNNFDPNARARNVILLIGDGNGLSQISAARVANGGDLSLTRIKHVGLVSTTAADDAVTDSAAGGTAMATGEKTNNRSIGVDTAGGDLPTLVELLGREGYTTGIITTDGIDGATPSAFYAHTAERDDSDKIIADLVASDLDFFIAGGAAKADRIAERYQSRSLEDIGNLDRPTAIYHGAGKMPSVEDGRGDFLPASVDTALSVLGRTDRPFFLLVEGAQIDSGGHANDITTVVTEMLDFDRAVARALRFADTDRETLVIVTADHETGGLGVATGTTNGSVRADFLSVDHTGTLVPLFAYGPGAAAFTGVFENTEVFHRIMAALAGGE</sequence>
<evidence type="ECO:0000313" key="12">
    <source>
        <dbReference type="Proteomes" id="UP000237662"/>
    </source>
</evidence>
<feature type="binding site" evidence="8">
    <location>
        <position position="525"/>
    </location>
    <ligand>
        <name>Zn(2+)</name>
        <dbReference type="ChEBI" id="CHEBI:29105"/>
        <label>2</label>
    </ligand>
</feature>
<organism evidence="11 12">
    <name type="scientific">Neolewinella xylanilytica</name>
    <dbReference type="NCBI Taxonomy" id="1514080"/>
    <lineage>
        <taxon>Bacteria</taxon>
        <taxon>Pseudomonadati</taxon>
        <taxon>Bacteroidota</taxon>
        <taxon>Saprospiria</taxon>
        <taxon>Saprospirales</taxon>
        <taxon>Lewinellaceae</taxon>
        <taxon>Neolewinella</taxon>
    </lineage>
</organism>
<evidence type="ECO:0000256" key="5">
    <source>
        <dbReference type="ARBA" id="ARBA00022833"/>
    </source>
</evidence>
<dbReference type="OrthoDB" id="9794455at2"/>
<keyword evidence="12" id="KW-1185">Reference proteome</keyword>
<dbReference type="Pfam" id="PF00245">
    <property type="entry name" value="Alk_phosphatase"/>
    <property type="match status" value="2"/>
</dbReference>
<feature type="binding site" evidence="8">
    <location>
        <position position="281"/>
    </location>
    <ligand>
        <name>Zn(2+)</name>
        <dbReference type="ChEBI" id="CHEBI:29105"/>
        <label>2</label>
    </ligand>
</feature>
<evidence type="ECO:0000256" key="7">
    <source>
        <dbReference type="PIRSR" id="PIRSR601952-1"/>
    </source>
</evidence>
<dbReference type="InterPro" id="IPR018299">
    <property type="entry name" value="Alkaline_phosphatase_AS"/>
</dbReference>
<keyword evidence="2" id="KW-0597">Phosphoprotein</keyword>
<feature type="binding site" evidence="8">
    <location>
        <position position="486"/>
    </location>
    <ligand>
        <name>Zn(2+)</name>
        <dbReference type="ChEBI" id="CHEBI:29105"/>
        <label>2</label>
    </ligand>
</feature>
<evidence type="ECO:0000256" key="9">
    <source>
        <dbReference type="RuleBase" id="RU003946"/>
    </source>
</evidence>
<comment type="cofactor">
    <cofactor evidence="8">
        <name>Zn(2+)</name>
        <dbReference type="ChEBI" id="CHEBI:29105"/>
    </cofactor>
    <text evidence="8">Binds 2 Zn(2+) ions.</text>
</comment>
<dbReference type="GO" id="GO:0004035">
    <property type="term" value="F:alkaline phosphatase activity"/>
    <property type="evidence" value="ECO:0007669"/>
    <property type="project" value="TreeGrafter"/>
</dbReference>
<feature type="chain" id="PRO_5015391848" evidence="10">
    <location>
        <begin position="21"/>
        <end position="588"/>
    </location>
</feature>
<dbReference type="CDD" id="cd16012">
    <property type="entry name" value="ALP"/>
    <property type="match status" value="1"/>
</dbReference>
<evidence type="ECO:0000313" key="11">
    <source>
        <dbReference type="EMBL" id="PPK87655.1"/>
    </source>
</evidence>
<dbReference type="PROSITE" id="PS00123">
    <property type="entry name" value="ALKALINE_PHOSPHATASE"/>
    <property type="match status" value="1"/>
</dbReference>
<dbReference type="InterPro" id="IPR017850">
    <property type="entry name" value="Alkaline_phosphatase_core_sf"/>
</dbReference>
<dbReference type="PANTHER" id="PTHR11596">
    <property type="entry name" value="ALKALINE PHOSPHATASE"/>
    <property type="match status" value="1"/>
</dbReference>
<evidence type="ECO:0000256" key="2">
    <source>
        <dbReference type="ARBA" id="ARBA00022553"/>
    </source>
</evidence>
<feature type="binding site" evidence="8">
    <location>
        <position position="524"/>
    </location>
    <ligand>
        <name>Zn(2+)</name>
        <dbReference type="ChEBI" id="CHEBI:29105"/>
        <label>2</label>
    </ligand>
</feature>
<evidence type="ECO:0000256" key="6">
    <source>
        <dbReference type="ARBA" id="ARBA00022842"/>
    </source>
</evidence>
<dbReference type="Proteomes" id="UP000237662">
    <property type="component" value="Unassembled WGS sequence"/>
</dbReference>
<dbReference type="PANTHER" id="PTHR11596:SF5">
    <property type="entry name" value="ALKALINE PHOSPHATASE"/>
    <property type="match status" value="1"/>
</dbReference>
<dbReference type="SMART" id="SM00098">
    <property type="entry name" value="alkPPc"/>
    <property type="match status" value="1"/>
</dbReference>
<dbReference type="InterPro" id="IPR017946">
    <property type="entry name" value="PLC-like_Pdiesterase_TIM-brl"/>
</dbReference>
<accession>A0A2S6I839</accession>
<feature type="binding site" evidence="8">
    <location>
        <position position="375"/>
    </location>
    <ligand>
        <name>Mg(2+)</name>
        <dbReference type="ChEBI" id="CHEBI:18420"/>
    </ligand>
</feature>
<keyword evidence="6 8" id="KW-0460">Magnesium</keyword>
<reference evidence="11 12" key="1">
    <citation type="submission" date="2018-02" db="EMBL/GenBank/DDBJ databases">
        <title>Genomic Encyclopedia of Archaeal and Bacterial Type Strains, Phase II (KMG-II): from individual species to whole genera.</title>
        <authorList>
            <person name="Goeker M."/>
        </authorList>
    </citation>
    <scope>NUCLEOTIDE SEQUENCE [LARGE SCALE GENOMIC DNA]</scope>
    <source>
        <strain evidence="11 12">DSM 29526</strain>
    </source>
</reference>
<evidence type="ECO:0000256" key="8">
    <source>
        <dbReference type="PIRSR" id="PIRSR601952-2"/>
    </source>
</evidence>
<dbReference type="InterPro" id="IPR001952">
    <property type="entry name" value="Alkaline_phosphatase"/>
</dbReference>
<dbReference type="PRINTS" id="PR00113">
    <property type="entry name" value="ALKPHPHTASE"/>
</dbReference>
<comment type="similarity">
    <text evidence="1 9">Belongs to the alkaline phosphatase family.</text>
</comment>
<feature type="binding site" evidence="8">
    <location>
        <position position="482"/>
    </location>
    <ligand>
        <name>Zn(2+)</name>
        <dbReference type="ChEBI" id="CHEBI:29105"/>
        <label>2</label>
    </ligand>
</feature>
<dbReference type="EMBL" id="PTJC01000005">
    <property type="protein sequence ID" value="PPK87655.1"/>
    <property type="molecule type" value="Genomic_DNA"/>
</dbReference>
<proteinExistence type="inferred from homology"/>
<evidence type="ECO:0000256" key="10">
    <source>
        <dbReference type="SAM" id="SignalP"/>
    </source>
</evidence>
<dbReference type="RefSeq" id="WP_104418253.1">
    <property type="nucleotide sequence ID" value="NZ_PTJC01000005.1"/>
</dbReference>
<evidence type="ECO:0000256" key="4">
    <source>
        <dbReference type="ARBA" id="ARBA00022801"/>
    </source>
</evidence>
<keyword evidence="5 8" id="KW-0862">Zinc</keyword>
<dbReference type="GO" id="GO:0008081">
    <property type="term" value="F:phosphoric diester hydrolase activity"/>
    <property type="evidence" value="ECO:0007669"/>
    <property type="project" value="InterPro"/>
</dbReference>
<dbReference type="AlphaFoldDB" id="A0A2S6I839"/>